<sequence length="91" mass="10158">MREPTTGTQVTRRAVRARTARAGNETWGVVRSLREIASRCRHWGRSHPVGELCRLAGIHRSPGIFFECRSSFCTGFGGSIDRRRACRAQAA</sequence>
<evidence type="ECO:0000313" key="2">
    <source>
        <dbReference type="Proteomes" id="UP000373149"/>
    </source>
</evidence>
<dbReference type="Proteomes" id="UP000373149">
    <property type="component" value="Unassembled WGS sequence"/>
</dbReference>
<proteinExistence type="predicted"/>
<dbReference type="AlphaFoldDB" id="A0A5N8WRR8"/>
<protein>
    <submittedName>
        <fullName evidence="1">Uncharacterized protein</fullName>
    </submittedName>
</protein>
<reference evidence="1 2" key="1">
    <citation type="submission" date="2019-09" db="EMBL/GenBank/DDBJ databases">
        <authorList>
            <person name="Duangmal K."/>
            <person name="Teo W.F.A."/>
            <person name="Lipun K."/>
        </authorList>
    </citation>
    <scope>NUCLEOTIDE SEQUENCE [LARGE SCALE GENOMIC DNA]</scope>
    <source>
        <strain evidence="1 2">K1PN6</strain>
    </source>
</reference>
<gene>
    <name evidence="1" type="ORF">FPZ41_16425</name>
</gene>
<dbReference type="EMBL" id="VMNX01000052">
    <property type="protein sequence ID" value="MPY50073.1"/>
    <property type="molecule type" value="Genomic_DNA"/>
</dbReference>
<organism evidence="1 2">
    <name type="scientific">Streptomyces acidicola</name>
    <dbReference type="NCBI Taxonomy" id="2596892"/>
    <lineage>
        <taxon>Bacteria</taxon>
        <taxon>Bacillati</taxon>
        <taxon>Actinomycetota</taxon>
        <taxon>Actinomycetes</taxon>
        <taxon>Kitasatosporales</taxon>
        <taxon>Streptomycetaceae</taxon>
        <taxon>Streptomyces</taxon>
    </lineage>
</organism>
<comment type="caution">
    <text evidence="1">The sequence shown here is derived from an EMBL/GenBank/DDBJ whole genome shotgun (WGS) entry which is preliminary data.</text>
</comment>
<accession>A0A5N8WRR8</accession>
<evidence type="ECO:0000313" key="1">
    <source>
        <dbReference type="EMBL" id="MPY50073.1"/>
    </source>
</evidence>
<keyword evidence="2" id="KW-1185">Reference proteome</keyword>
<name>A0A5N8WRR8_9ACTN</name>